<evidence type="ECO:0000256" key="2">
    <source>
        <dbReference type="ARBA" id="ARBA00023098"/>
    </source>
</evidence>
<sequence length="100" mass="11172">AQQRLAIANHAFRVTEHPGFELKGDHYDDDFKALKSYLGSLGASVPTLYKQYSDLCEQGGVQFLEFGVDPDFSDSIDGLVLVDIHRLKARKRKRYLGVGA</sequence>
<proteinExistence type="predicted"/>
<name>A0A348WP13_9GAMM</name>
<dbReference type="GO" id="GO:0006629">
    <property type="term" value="P:lipid metabolic process"/>
    <property type="evidence" value="ECO:0007669"/>
    <property type="project" value="UniProtKB-KW"/>
</dbReference>
<gene>
    <name evidence="4" type="ORF">DCR58_05740</name>
</gene>
<dbReference type="GO" id="GO:0016746">
    <property type="term" value="F:acyltransferase activity"/>
    <property type="evidence" value="ECO:0007669"/>
    <property type="project" value="UniProtKB-KW"/>
</dbReference>
<evidence type="ECO:0000313" key="4">
    <source>
        <dbReference type="EMBL" id="HAR56275.1"/>
    </source>
</evidence>
<protein>
    <submittedName>
        <fullName evidence="4">GNAT family N-acetyltransferase</fullName>
    </submittedName>
</protein>
<evidence type="ECO:0000256" key="3">
    <source>
        <dbReference type="ARBA" id="ARBA00023315"/>
    </source>
</evidence>
<dbReference type="Proteomes" id="UP000262878">
    <property type="component" value="Unassembled WGS sequence"/>
</dbReference>
<accession>A0A348WP13</accession>
<keyword evidence="1 4" id="KW-0808">Transferase</keyword>
<dbReference type="EMBL" id="DMUP01000131">
    <property type="protein sequence ID" value="HAR56275.1"/>
    <property type="molecule type" value="Genomic_DNA"/>
</dbReference>
<keyword evidence="2" id="KW-0443">Lipid metabolism</keyword>
<dbReference type="PANTHER" id="PTHR37323:SF1">
    <property type="entry name" value="L-ORNITHINE N(ALPHA)-ACYLTRANSFERASE"/>
    <property type="match status" value="1"/>
</dbReference>
<evidence type="ECO:0000256" key="1">
    <source>
        <dbReference type="ARBA" id="ARBA00022679"/>
    </source>
</evidence>
<dbReference type="InterPro" id="IPR052351">
    <property type="entry name" value="Ornithine_N-alpha-AT"/>
</dbReference>
<dbReference type="AlphaFoldDB" id="A0A348WP13"/>
<organism evidence="4 5">
    <name type="scientific">Idiomarina baltica</name>
    <dbReference type="NCBI Taxonomy" id="190892"/>
    <lineage>
        <taxon>Bacteria</taxon>
        <taxon>Pseudomonadati</taxon>
        <taxon>Pseudomonadota</taxon>
        <taxon>Gammaproteobacteria</taxon>
        <taxon>Alteromonadales</taxon>
        <taxon>Idiomarinaceae</taxon>
        <taxon>Idiomarina</taxon>
    </lineage>
</organism>
<reference evidence="4 5" key="1">
    <citation type="journal article" date="2018" name="Nat. Biotechnol.">
        <title>A standardized bacterial taxonomy based on genome phylogeny substantially revises the tree of life.</title>
        <authorList>
            <person name="Parks D.H."/>
            <person name="Chuvochina M."/>
            <person name="Waite D.W."/>
            <person name="Rinke C."/>
            <person name="Skarshewski A."/>
            <person name="Chaumeil P.A."/>
            <person name="Hugenholtz P."/>
        </authorList>
    </citation>
    <scope>NUCLEOTIDE SEQUENCE [LARGE SCALE GENOMIC DNA]</scope>
    <source>
        <strain evidence="4">UBA9360</strain>
    </source>
</reference>
<evidence type="ECO:0000313" key="5">
    <source>
        <dbReference type="Proteomes" id="UP000262878"/>
    </source>
</evidence>
<dbReference type="PANTHER" id="PTHR37323">
    <property type="entry name" value="GCN5-RELATED N-ACETYLTRANSFERASE"/>
    <property type="match status" value="1"/>
</dbReference>
<comment type="caution">
    <text evidence="4">The sequence shown here is derived from an EMBL/GenBank/DDBJ whole genome shotgun (WGS) entry which is preliminary data.</text>
</comment>
<keyword evidence="3" id="KW-0012">Acyltransferase</keyword>
<feature type="non-terminal residue" evidence="4">
    <location>
        <position position="1"/>
    </location>
</feature>